<evidence type="ECO:0000313" key="11">
    <source>
        <dbReference type="EMBL" id="SHO66908.1"/>
    </source>
</evidence>
<dbReference type="PANTHER" id="PTHR30561">
    <property type="entry name" value="SMR FAMILY PROTON-DEPENDENT DRUG EFFLUX TRANSPORTER SUGE"/>
    <property type="match status" value="1"/>
</dbReference>
<sequence>MAWITLLCAGLLEIGWPVDRKMAQSEGQRLMGVILALAFMFGSGFLLWLAQREISMGTSYAVWTRIRAVGIVLYCFWVYGDPAAATRFLGVSLILANVITLRLTLA</sequence>
<evidence type="ECO:0000256" key="5">
    <source>
        <dbReference type="ARBA" id="ARBA00022989"/>
    </source>
</evidence>
<evidence type="ECO:0000256" key="9">
    <source>
        <dbReference type="RuleBase" id="RU003942"/>
    </source>
</evidence>
<dbReference type="OrthoDB" id="9808638at2"/>
<dbReference type="Gene3D" id="1.10.3730.20">
    <property type="match status" value="1"/>
</dbReference>
<gene>
    <name evidence="11" type="ORF">SAMN02745172_03570</name>
</gene>
<evidence type="ECO:0000256" key="2">
    <source>
        <dbReference type="ARBA" id="ARBA00022448"/>
    </source>
</evidence>
<organism evidence="11 12">
    <name type="scientific">Pseudoxanthobacter soli DSM 19599</name>
    <dbReference type="NCBI Taxonomy" id="1123029"/>
    <lineage>
        <taxon>Bacteria</taxon>
        <taxon>Pseudomonadati</taxon>
        <taxon>Pseudomonadota</taxon>
        <taxon>Alphaproteobacteria</taxon>
        <taxon>Hyphomicrobiales</taxon>
        <taxon>Segnochrobactraceae</taxon>
        <taxon>Pseudoxanthobacter</taxon>
    </lineage>
</organism>
<protein>
    <recommendedName>
        <fullName evidence="8">Guanidinium exporter</fullName>
    </recommendedName>
</protein>
<accession>A0A1M7ZPT1</accession>
<evidence type="ECO:0000256" key="8">
    <source>
        <dbReference type="ARBA" id="ARBA00039168"/>
    </source>
</evidence>
<dbReference type="Proteomes" id="UP000186406">
    <property type="component" value="Unassembled WGS sequence"/>
</dbReference>
<dbReference type="Pfam" id="PF00893">
    <property type="entry name" value="Multi_Drug_Res"/>
    <property type="match status" value="1"/>
</dbReference>
<feature type="transmembrane region" description="Helical" evidence="10">
    <location>
        <begin position="30"/>
        <end position="50"/>
    </location>
</feature>
<keyword evidence="6 10" id="KW-0472">Membrane</keyword>
<proteinExistence type="inferred from homology"/>
<dbReference type="SUPFAM" id="SSF103481">
    <property type="entry name" value="Multidrug resistance efflux transporter EmrE"/>
    <property type="match status" value="1"/>
</dbReference>
<evidence type="ECO:0000256" key="7">
    <source>
        <dbReference type="ARBA" id="ARBA00038151"/>
    </source>
</evidence>
<dbReference type="AlphaFoldDB" id="A0A1M7ZPT1"/>
<name>A0A1M7ZPT1_9HYPH</name>
<evidence type="ECO:0000256" key="3">
    <source>
        <dbReference type="ARBA" id="ARBA00022475"/>
    </source>
</evidence>
<keyword evidence="12" id="KW-1185">Reference proteome</keyword>
<evidence type="ECO:0000256" key="6">
    <source>
        <dbReference type="ARBA" id="ARBA00023136"/>
    </source>
</evidence>
<dbReference type="STRING" id="1123029.SAMN02745172_03570"/>
<dbReference type="InterPro" id="IPR045324">
    <property type="entry name" value="Small_multidrug_res"/>
</dbReference>
<comment type="subcellular location">
    <subcellularLocation>
        <location evidence="1 9">Cell membrane</location>
        <topology evidence="1 9">Multi-pass membrane protein</topology>
    </subcellularLocation>
</comment>
<dbReference type="InterPro" id="IPR037185">
    <property type="entry name" value="EmrE-like"/>
</dbReference>
<keyword evidence="2" id="KW-0813">Transport</keyword>
<evidence type="ECO:0000256" key="4">
    <source>
        <dbReference type="ARBA" id="ARBA00022692"/>
    </source>
</evidence>
<keyword evidence="5 10" id="KW-1133">Transmembrane helix</keyword>
<dbReference type="GO" id="GO:0005886">
    <property type="term" value="C:plasma membrane"/>
    <property type="evidence" value="ECO:0007669"/>
    <property type="project" value="UniProtKB-SubCell"/>
</dbReference>
<dbReference type="InterPro" id="IPR000390">
    <property type="entry name" value="Small_drug/metabolite_transptr"/>
</dbReference>
<dbReference type="PANTHER" id="PTHR30561:SF0">
    <property type="entry name" value="GUANIDINIUM EXPORTER"/>
    <property type="match status" value="1"/>
</dbReference>
<feature type="transmembrane region" description="Helical" evidence="10">
    <location>
        <begin position="85"/>
        <end position="105"/>
    </location>
</feature>
<keyword evidence="4 9" id="KW-0812">Transmembrane</keyword>
<evidence type="ECO:0000256" key="10">
    <source>
        <dbReference type="SAM" id="Phobius"/>
    </source>
</evidence>
<comment type="similarity">
    <text evidence="7">Belongs to the drug/metabolite transporter (DMT) superfamily. Small multidrug resistance (SMR) (TC 2.A.7.1) family. Gdx/SugE subfamily.</text>
</comment>
<dbReference type="RefSeq" id="WP_073631204.1">
    <property type="nucleotide sequence ID" value="NZ_FRXO01000008.1"/>
</dbReference>
<keyword evidence="3" id="KW-1003">Cell membrane</keyword>
<reference evidence="11 12" key="1">
    <citation type="submission" date="2016-12" db="EMBL/GenBank/DDBJ databases">
        <authorList>
            <person name="Song W.-J."/>
            <person name="Kurnit D.M."/>
        </authorList>
    </citation>
    <scope>NUCLEOTIDE SEQUENCE [LARGE SCALE GENOMIC DNA]</scope>
    <source>
        <strain evidence="11 12">DSM 19599</strain>
    </source>
</reference>
<evidence type="ECO:0000313" key="12">
    <source>
        <dbReference type="Proteomes" id="UP000186406"/>
    </source>
</evidence>
<dbReference type="EMBL" id="FRXO01000008">
    <property type="protein sequence ID" value="SHO66908.1"/>
    <property type="molecule type" value="Genomic_DNA"/>
</dbReference>
<dbReference type="GO" id="GO:0022857">
    <property type="term" value="F:transmembrane transporter activity"/>
    <property type="evidence" value="ECO:0007669"/>
    <property type="project" value="InterPro"/>
</dbReference>
<evidence type="ECO:0000256" key="1">
    <source>
        <dbReference type="ARBA" id="ARBA00004651"/>
    </source>
</evidence>